<dbReference type="HOGENOM" id="CLU_126046_0_0_3"/>
<evidence type="ECO:0000256" key="1">
    <source>
        <dbReference type="SAM" id="MobiDB-lite"/>
    </source>
</evidence>
<dbReference type="EMBL" id="CP000393">
    <property type="protein sequence ID" value="ABG53726.1"/>
    <property type="molecule type" value="Genomic_DNA"/>
</dbReference>
<evidence type="ECO:0000313" key="2">
    <source>
        <dbReference type="EMBL" id="ABG53726.1"/>
    </source>
</evidence>
<dbReference type="KEGG" id="ter:Tery_4773"/>
<dbReference type="OrthoDB" id="427053at2"/>
<dbReference type="RefSeq" id="WP_011614041.1">
    <property type="nucleotide sequence ID" value="NC_008312.1"/>
</dbReference>
<reference evidence="2" key="1">
    <citation type="submission" date="2006-06" db="EMBL/GenBank/DDBJ databases">
        <title>Complete sequence of Trichodesmium erythraeum IMS101.</title>
        <authorList>
            <consortium name="US DOE Joint Genome Institute"/>
            <person name="Copeland A."/>
            <person name="Lucas S."/>
            <person name="Lapidus A."/>
            <person name="Barry K."/>
            <person name="Detter J.C."/>
            <person name="Glavina del Rio T."/>
            <person name="Hammon N."/>
            <person name="Israni S."/>
            <person name="Dalin E."/>
            <person name="Tice H."/>
            <person name="Pitluck S."/>
            <person name="Kiss H."/>
            <person name="Munk A.C."/>
            <person name="Brettin T."/>
            <person name="Bruce D."/>
            <person name="Han C."/>
            <person name="Tapia R."/>
            <person name="Gilna P."/>
            <person name="Schmutz J."/>
            <person name="Larimer F."/>
            <person name="Land M."/>
            <person name="Hauser L."/>
            <person name="Kyrpides N."/>
            <person name="Kim E."/>
            <person name="Richardson P."/>
        </authorList>
    </citation>
    <scope>NUCLEOTIDE SEQUENCE [LARGE SCALE GENOMIC DNA]</scope>
    <source>
        <strain evidence="2">IMS101</strain>
    </source>
</reference>
<name>Q10VJ8_TRIEI</name>
<feature type="compositionally biased region" description="Low complexity" evidence="1">
    <location>
        <begin position="80"/>
        <end position="115"/>
    </location>
</feature>
<feature type="compositionally biased region" description="Basic and acidic residues" evidence="1">
    <location>
        <begin position="69"/>
        <end position="79"/>
    </location>
</feature>
<gene>
    <name evidence="2" type="ordered locus">Tery_4773</name>
</gene>
<feature type="region of interest" description="Disordered" evidence="1">
    <location>
        <begin position="39"/>
        <end position="131"/>
    </location>
</feature>
<accession>Q10VJ8</accession>
<organism evidence="2">
    <name type="scientific">Trichodesmium erythraeum (strain IMS101)</name>
    <dbReference type="NCBI Taxonomy" id="203124"/>
    <lineage>
        <taxon>Bacteria</taxon>
        <taxon>Bacillati</taxon>
        <taxon>Cyanobacteriota</taxon>
        <taxon>Cyanophyceae</taxon>
        <taxon>Oscillatoriophycideae</taxon>
        <taxon>Oscillatoriales</taxon>
        <taxon>Microcoleaceae</taxon>
        <taxon>Trichodesmium</taxon>
    </lineage>
</organism>
<protein>
    <submittedName>
        <fullName evidence="2">Uncharacterized protein</fullName>
    </submittedName>
</protein>
<proteinExistence type="predicted"/>
<dbReference type="AlphaFoldDB" id="Q10VJ8"/>
<sequence>MTGFIKGLFGNKDDNQPKEAFFLDADSASSLGDVDFMRKPKTVKRSYPKAAGKINDIEGETEKSVSSTKKQENTVETKRSSYSSSYTPSTSTSSFPQPSKFTSTPSKTPNNNNSSDGIDFKNMARNINKKR</sequence>